<dbReference type="InterPro" id="IPR000719">
    <property type="entry name" value="Prot_kinase_dom"/>
</dbReference>
<dbReference type="OrthoDB" id="4062651at2759"/>
<accession>A0A317XI07</accession>
<feature type="compositionally biased region" description="Basic and acidic residues" evidence="9">
    <location>
        <begin position="1147"/>
        <end position="1157"/>
    </location>
</feature>
<dbReference type="EMBL" id="KZ819201">
    <property type="protein sequence ID" value="PWY97876.1"/>
    <property type="molecule type" value="Genomic_DNA"/>
</dbReference>
<dbReference type="PANTHER" id="PTHR24343">
    <property type="entry name" value="SERINE/THREONINE KINASE"/>
    <property type="match status" value="1"/>
</dbReference>
<feature type="domain" description="Protein kinase" evidence="10">
    <location>
        <begin position="326"/>
        <end position="1005"/>
    </location>
</feature>
<feature type="compositionally biased region" description="Polar residues" evidence="9">
    <location>
        <begin position="113"/>
        <end position="139"/>
    </location>
</feature>
<organism evidence="11 12">
    <name type="scientific">Testicularia cyperi</name>
    <dbReference type="NCBI Taxonomy" id="1882483"/>
    <lineage>
        <taxon>Eukaryota</taxon>
        <taxon>Fungi</taxon>
        <taxon>Dikarya</taxon>
        <taxon>Basidiomycota</taxon>
        <taxon>Ustilaginomycotina</taxon>
        <taxon>Ustilaginomycetes</taxon>
        <taxon>Ustilaginales</taxon>
        <taxon>Anthracoideaceae</taxon>
        <taxon>Testicularia</taxon>
    </lineage>
</organism>
<feature type="compositionally biased region" description="Low complexity" evidence="9">
    <location>
        <begin position="1319"/>
        <end position="1336"/>
    </location>
</feature>
<feature type="region of interest" description="Disordered" evidence="9">
    <location>
        <begin position="745"/>
        <end position="769"/>
    </location>
</feature>
<feature type="compositionally biased region" description="Polar residues" evidence="9">
    <location>
        <begin position="53"/>
        <end position="78"/>
    </location>
</feature>
<sequence>MERPETTPLQIPSEDNVPLFDPSGLSASLSADDWHNSFDLNSVAAARLGIGSPPSQNGSLSGSVSNLTRSGSLSTNTWDRQRHDSGSMDVDSAMQDSAENLQQRGRRRRSSAVKPSTTESIANAHSLATVQQAKDTSVGTKVRMWWDRSAADSSPAPESQDSSNGLGNGLEHHSAEKPSSQTSQQRVTSTSAATAALDQNGTTSSPSSLSPTLQSPVARSPAADFLSSFARANSVVSPPFSSYENRSLSYSPPRSGHRSLGTSLVGDGQRAGLPVGSGSGGWHGLGSAAAQLYDSQADPSKPGSTSGSGPVRPDDEGARVGPDGRYLLGKTIGFGGFSTVREGWDQHDDGTFEPSAPVVDGKPHGRKIAIKIVYHEDRQGTGREKPQATSQELDIWKRLPAHPHILPLLHHEQISLDHAGSDPARSTRAELLVMPFCDQGNLLDFVRSEGGPREVVIVQSGDRAFAVEKRHSGSDSWTTNGNAGSQTPLSRSSSLRTSLYGQDGPFSSSGNRTGSGFVFSRIRGSQQLGRVASTSNSNAPNLRTIHAGMPVDSAASSPASAAGSIASSTGLLRRTTSRGSRSQGVPIDAARETMRQLASAIQTLHCKARILHGDLKLENVLGQGQTSWRKRQRLAEASATPTDGVADATGSMLDSVSSLNSSTAVSRSELLESDAMMPCWRIADFGLAQSIDSDEAKSAAIPAPALVRALKREASSIDGIASRKRSKKTGRGGSLAYTAPEFLRAQGTPGSSSPAASCDGQANEEGTSHVTTVESPYAADMWALGCILYALLSGRLPFSDSFEPRLQMKIAKAQWELPPRLRRRAERLTASAALNMTSDSRSQRNSSGSLKGPSDQLTSSQNGPSDRFSFVNQRRGSTVLPSVPAAFGMMDLSASLPSLLPRERQTTEPMQTMDSHPTPVVHSEHVVGSAPGRPDKLERFEINQEAKALADVEEDPESDDDADLDPAWDGLSWDRAAARQVLRGLLEPDPHRRWTIERLLSSAWVCQQQHHETSAQAASISMTFGTSVAKPSTMSGASTTTATHAKPDEGGRRSSSLARTRPSELAPESPSSPSFLASAAHQQSTAPSTDDEAGSTRRSRSLSRVALGLRSSSRARSRDDSASSTPNRDRDHSWLPHHPLASSLGHNRCDSPAESERRGRHPRIRMADLDENKTWTGDEDVSSESRSGSRSGAGSRARPIAIRGQSPSHAGSRSRSRHSREAAGSPDRAAGVRSVSRSRSSYSLSHDPTAAAPALLYGHSIEAQPATMAVQMDKTQAQRSSTARSRSRAPDALAQLLGRARSRSRHPRTISETNSQTEAASAASISTSTSTDAISDLESMQEQESRGRARDRKP</sequence>
<dbReference type="GO" id="GO:0005524">
    <property type="term" value="F:ATP binding"/>
    <property type="evidence" value="ECO:0007669"/>
    <property type="project" value="UniProtKB-KW"/>
</dbReference>
<name>A0A317XI07_9BASI</name>
<protein>
    <recommendedName>
        <fullName evidence="1">non-specific serine/threonine protein kinase</fullName>
        <ecNumber evidence="1">2.7.11.1</ecNumber>
    </recommendedName>
</protein>
<dbReference type="PROSITE" id="PS50011">
    <property type="entry name" value="PROTEIN_KINASE_DOM"/>
    <property type="match status" value="1"/>
</dbReference>
<gene>
    <name evidence="11" type="ORF">BCV70DRAFT_166044</name>
</gene>
<evidence type="ECO:0000256" key="9">
    <source>
        <dbReference type="SAM" id="MobiDB-lite"/>
    </source>
</evidence>
<feature type="region of interest" description="Disordered" evidence="9">
    <location>
        <begin position="552"/>
        <end position="585"/>
    </location>
</feature>
<feature type="compositionally biased region" description="Low complexity" evidence="9">
    <location>
        <begin position="299"/>
        <end position="310"/>
    </location>
</feature>
<feature type="region of interest" description="Disordered" evidence="9">
    <location>
        <begin position="832"/>
        <end position="873"/>
    </location>
</feature>
<comment type="catalytic activity">
    <reaction evidence="8">
        <text>L-seryl-[protein] + ATP = O-phospho-L-seryl-[protein] + ADP + H(+)</text>
        <dbReference type="Rhea" id="RHEA:17989"/>
        <dbReference type="Rhea" id="RHEA-COMP:9863"/>
        <dbReference type="Rhea" id="RHEA-COMP:11604"/>
        <dbReference type="ChEBI" id="CHEBI:15378"/>
        <dbReference type="ChEBI" id="CHEBI:29999"/>
        <dbReference type="ChEBI" id="CHEBI:30616"/>
        <dbReference type="ChEBI" id="CHEBI:83421"/>
        <dbReference type="ChEBI" id="CHEBI:456216"/>
        <dbReference type="EC" id="2.7.11.1"/>
    </reaction>
</comment>
<feature type="compositionally biased region" description="Low complexity" evidence="9">
    <location>
        <begin position="489"/>
        <end position="499"/>
    </location>
</feature>
<feature type="region of interest" description="Disordered" evidence="9">
    <location>
        <begin position="236"/>
        <end position="279"/>
    </location>
</feature>
<evidence type="ECO:0000256" key="8">
    <source>
        <dbReference type="ARBA" id="ARBA00048679"/>
    </source>
</evidence>
<feature type="region of interest" description="Disordered" evidence="9">
    <location>
        <begin position="907"/>
        <end position="934"/>
    </location>
</feature>
<dbReference type="Proteomes" id="UP000246740">
    <property type="component" value="Unassembled WGS sequence"/>
</dbReference>
<feature type="compositionally biased region" description="Low complexity" evidence="9">
    <location>
        <begin position="553"/>
        <end position="582"/>
    </location>
</feature>
<feature type="compositionally biased region" description="Polar residues" evidence="9">
    <location>
        <begin position="236"/>
        <end position="252"/>
    </location>
</feature>
<feature type="compositionally biased region" description="Low complexity" evidence="9">
    <location>
        <begin position="179"/>
        <end position="192"/>
    </location>
</feature>
<feature type="region of interest" description="Disordered" evidence="9">
    <location>
        <begin position="295"/>
        <end position="322"/>
    </location>
</feature>
<evidence type="ECO:0000256" key="5">
    <source>
        <dbReference type="ARBA" id="ARBA00022777"/>
    </source>
</evidence>
<feature type="compositionally biased region" description="Polar residues" evidence="9">
    <location>
        <begin position="855"/>
        <end position="873"/>
    </location>
</feature>
<feature type="compositionally biased region" description="Basic and acidic residues" evidence="9">
    <location>
        <begin position="1116"/>
        <end position="1134"/>
    </location>
</feature>
<dbReference type="InterPro" id="IPR011009">
    <property type="entry name" value="Kinase-like_dom_sf"/>
</dbReference>
<evidence type="ECO:0000313" key="12">
    <source>
        <dbReference type="Proteomes" id="UP000246740"/>
    </source>
</evidence>
<feature type="compositionally biased region" description="Low complexity" evidence="9">
    <location>
        <begin position="1102"/>
        <end position="1114"/>
    </location>
</feature>
<feature type="region of interest" description="Disordered" evidence="9">
    <location>
        <begin position="1267"/>
        <end position="1354"/>
    </location>
</feature>
<dbReference type="STRING" id="1882483.A0A317XI07"/>
<feature type="region of interest" description="Disordered" evidence="9">
    <location>
        <begin position="1029"/>
        <end position="1247"/>
    </location>
</feature>
<keyword evidence="2" id="KW-0723">Serine/threonine-protein kinase</keyword>
<dbReference type="GO" id="GO:0004674">
    <property type="term" value="F:protein serine/threonine kinase activity"/>
    <property type="evidence" value="ECO:0007669"/>
    <property type="project" value="UniProtKB-KW"/>
</dbReference>
<feature type="compositionally biased region" description="Low complexity" evidence="9">
    <location>
        <begin position="1063"/>
        <end position="1080"/>
    </location>
</feature>
<keyword evidence="6" id="KW-0067">ATP-binding</keyword>
<feature type="compositionally biased region" description="Low complexity" evidence="9">
    <location>
        <begin position="832"/>
        <end position="849"/>
    </location>
</feature>
<proteinExistence type="predicted"/>
<feature type="compositionally biased region" description="Low complexity" evidence="9">
    <location>
        <begin position="1032"/>
        <end position="1044"/>
    </location>
</feature>
<keyword evidence="3" id="KW-0808">Transferase</keyword>
<feature type="region of interest" description="Disordered" evidence="9">
    <location>
        <begin position="1"/>
        <end position="32"/>
    </location>
</feature>
<feature type="compositionally biased region" description="Basic and acidic residues" evidence="9">
    <location>
        <begin position="1343"/>
        <end position="1354"/>
    </location>
</feature>
<evidence type="ECO:0000256" key="3">
    <source>
        <dbReference type="ARBA" id="ARBA00022679"/>
    </source>
</evidence>
<feature type="region of interest" description="Disordered" evidence="9">
    <location>
        <begin position="469"/>
        <end position="513"/>
    </location>
</feature>
<feature type="compositionally biased region" description="Low complexity" evidence="9">
    <location>
        <begin position="1184"/>
        <end position="1198"/>
    </location>
</feature>
<dbReference type="SUPFAM" id="SSF56112">
    <property type="entry name" value="Protein kinase-like (PK-like)"/>
    <property type="match status" value="1"/>
</dbReference>
<evidence type="ECO:0000256" key="1">
    <source>
        <dbReference type="ARBA" id="ARBA00012513"/>
    </source>
</evidence>
<dbReference type="EC" id="2.7.11.1" evidence="1"/>
<evidence type="ECO:0000256" key="6">
    <source>
        <dbReference type="ARBA" id="ARBA00022840"/>
    </source>
</evidence>
<feature type="compositionally biased region" description="Polar residues" evidence="9">
    <location>
        <begin position="94"/>
        <end position="103"/>
    </location>
</feature>
<feature type="compositionally biased region" description="Polar residues" evidence="9">
    <location>
        <begin position="156"/>
        <end position="165"/>
    </location>
</feature>
<reference evidence="11 12" key="1">
    <citation type="journal article" date="2018" name="Mol. Biol. Evol.">
        <title>Broad Genomic Sampling Reveals a Smut Pathogenic Ancestry of the Fungal Clade Ustilaginomycotina.</title>
        <authorList>
            <person name="Kijpornyongpan T."/>
            <person name="Mondo S.J."/>
            <person name="Barry K."/>
            <person name="Sandor L."/>
            <person name="Lee J."/>
            <person name="Lipzen A."/>
            <person name="Pangilinan J."/>
            <person name="LaButti K."/>
            <person name="Hainaut M."/>
            <person name="Henrissat B."/>
            <person name="Grigoriev I.V."/>
            <person name="Spatafora J.W."/>
            <person name="Aime M.C."/>
        </authorList>
    </citation>
    <scope>NUCLEOTIDE SEQUENCE [LARGE SCALE GENOMIC DNA]</scope>
    <source>
        <strain evidence="11 12">MCA 3645</strain>
    </source>
</reference>
<feature type="region of interest" description="Disordered" evidence="9">
    <location>
        <begin position="53"/>
        <end position="192"/>
    </location>
</feature>
<dbReference type="GO" id="GO:0005938">
    <property type="term" value="C:cell cortex"/>
    <property type="evidence" value="ECO:0007669"/>
    <property type="project" value="TreeGrafter"/>
</dbReference>
<evidence type="ECO:0000256" key="2">
    <source>
        <dbReference type="ARBA" id="ARBA00022527"/>
    </source>
</evidence>
<feature type="compositionally biased region" description="Low complexity" evidence="9">
    <location>
        <begin position="1275"/>
        <end position="1284"/>
    </location>
</feature>
<comment type="catalytic activity">
    <reaction evidence="7">
        <text>L-threonyl-[protein] + ATP = O-phospho-L-threonyl-[protein] + ADP + H(+)</text>
        <dbReference type="Rhea" id="RHEA:46608"/>
        <dbReference type="Rhea" id="RHEA-COMP:11060"/>
        <dbReference type="Rhea" id="RHEA-COMP:11605"/>
        <dbReference type="ChEBI" id="CHEBI:15378"/>
        <dbReference type="ChEBI" id="CHEBI:30013"/>
        <dbReference type="ChEBI" id="CHEBI:30616"/>
        <dbReference type="ChEBI" id="CHEBI:61977"/>
        <dbReference type="ChEBI" id="CHEBI:456216"/>
        <dbReference type="EC" id="2.7.11.1"/>
    </reaction>
</comment>
<feature type="compositionally biased region" description="Low complexity" evidence="9">
    <location>
        <begin position="1233"/>
        <end position="1245"/>
    </location>
</feature>
<dbReference type="Gene3D" id="1.10.510.10">
    <property type="entry name" value="Transferase(Phosphotransferase) domain 1"/>
    <property type="match status" value="2"/>
</dbReference>
<feature type="compositionally biased region" description="Polar residues" evidence="9">
    <location>
        <begin position="474"/>
        <end position="488"/>
    </location>
</feature>
<dbReference type="SMART" id="SM00220">
    <property type="entry name" value="S_TKc"/>
    <property type="match status" value="1"/>
</dbReference>
<keyword evidence="4" id="KW-0547">Nucleotide-binding</keyword>
<evidence type="ECO:0000313" key="11">
    <source>
        <dbReference type="EMBL" id="PWY97876.1"/>
    </source>
</evidence>
<keyword evidence="5 11" id="KW-0418">Kinase</keyword>
<evidence type="ECO:0000256" key="7">
    <source>
        <dbReference type="ARBA" id="ARBA00047899"/>
    </source>
</evidence>
<dbReference type="InParanoid" id="A0A317XI07"/>
<evidence type="ECO:0000256" key="4">
    <source>
        <dbReference type="ARBA" id="ARBA00022741"/>
    </source>
</evidence>
<keyword evidence="12" id="KW-1185">Reference proteome</keyword>
<dbReference type="PANTHER" id="PTHR24343:SF324">
    <property type="entry name" value="SERINE_THREONINE-PROTEIN KINASE PRR1"/>
    <property type="match status" value="1"/>
</dbReference>
<evidence type="ECO:0000259" key="10">
    <source>
        <dbReference type="PROSITE" id="PS50011"/>
    </source>
</evidence>